<comment type="caution">
    <text evidence="1">The sequence shown here is derived from an EMBL/GenBank/DDBJ whole genome shotgun (WGS) entry which is preliminary data.</text>
</comment>
<organism evidence="1 2">
    <name type="scientific">Philodulcilactobacillus myokoensis</name>
    <dbReference type="NCBI Taxonomy" id="2929573"/>
    <lineage>
        <taxon>Bacteria</taxon>
        <taxon>Bacillati</taxon>
        <taxon>Bacillota</taxon>
        <taxon>Bacilli</taxon>
        <taxon>Lactobacillales</taxon>
        <taxon>Lactobacillaceae</taxon>
        <taxon>Philodulcilactobacillus</taxon>
    </lineage>
</organism>
<sequence length="281" mass="33247">MKYFFKNNLAKILDERDLSVNKASKLTGLTRQTIDHIKKDKLKRLNSITEGTIKKNLHISDQEFGYFIPEDVYNYHLLQMDHKDAVNKRKHIQQRLRKNLNQQHQLFEVSSKAQHRLMTNIKTIPSVKNFKVSVSFKLVPVEKRIELLVSNFDLHVFNDQMSDELCLMINRILDSIETYAKELKLQSVKYALFNSKNDADDHYLNPTKLIKIMNDHQRCTHHINEILLTLLMDHGYNKIGRLPNDKDDERIKNKDQFVVKNWDPSLHGENFFLKNDFDQKS</sequence>
<protein>
    <submittedName>
        <fullName evidence="1">Uncharacterized protein</fullName>
    </submittedName>
</protein>
<reference evidence="1" key="1">
    <citation type="submission" date="2022-07" db="EMBL/GenBank/DDBJ databases">
        <authorList>
            <person name="Kouya T."/>
            <person name="Ishiyama Y."/>
        </authorList>
    </citation>
    <scope>NUCLEOTIDE SEQUENCE</scope>
    <source>
        <strain evidence="1">WR16-4</strain>
    </source>
</reference>
<dbReference type="AlphaFoldDB" id="A0A9W6B088"/>
<evidence type="ECO:0000313" key="2">
    <source>
        <dbReference type="Proteomes" id="UP001144204"/>
    </source>
</evidence>
<reference evidence="1" key="2">
    <citation type="journal article" date="2023" name="PLoS ONE">
        <title>Philodulcilactobacillus myokoensis gen. nov., sp. nov., a fructophilic, acidophilic, and agar-phobic lactic acid bacterium isolated from fermented vegetable extracts.</title>
        <authorList>
            <person name="Kouya T."/>
            <person name="Ishiyama Y."/>
            <person name="Ohashi S."/>
            <person name="Kumakubo R."/>
            <person name="Yamazaki T."/>
            <person name="Otaki T."/>
        </authorList>
    </citation>
    <scope>NUCLEOTIDE SEQUENCE</scope>
    <source>
        <strain evidence="1">WR16-4</strain>
    </source>
</reference>
<dbReference type="RefSeq" id="WP_286135674.1">
    <property type="nucleotide sequence ID" value="NZ_BRPL01000002.1"/>
</dbReference>
<keyword evidence="2" id="KW-1185">Reference proteome</keyword>
<accession>A0A9W6B088</accession>
<dbReference type="EMBL" id="BRPL01000002">
    <property type="protein sequence ID" value="GLB46216.1"/>
    <property type="molecule type" value="Genomic_DNA"/>
</dbReference>
<dbReference type="Proteomes" id="UP001144204">
    <property type="component" value="Unassembled WGS sequence"/>
</dbReference>
<proteinExistence type="predicted"/>
<name>A0A9W6B088_9LACO</name>
<evidence type="ECO:0000313" key="1">
    <source>
        <dbReference type="EMBL" id="GLB46216.1"/>
    </source>
</evidence>
<gene>
    <name evidence="1" type="ORF">WR164_01950</name>
</gene>